<name>A0A811UXS7_CERCA</name>
<keyword evidence="2" id="KW-1185">Reference proteome</keyword>
<organism evidence="1 2">
    <name type="scientific">Ceratitis capitata</name>
    <name type="common">Mediterranean fruit fly</name>
    <name type="synonym">Tephritis capitata</name>
    <dbReference type="NCBI Taxonomy" id="7213"/>
    <lineage>
        <taxon>Eukaryota</taxon>
        <taxon>Metazoa</taxon>
        <taxon>Ecdysozoa</taxon>
        <taxon>Arthropoda</taxon>
        <taxon>Hexapoda</taxon>
        <taxon>Insecta</taxon>
        <taxon>Pterygota</taxon>
        <taxon>Neoptera</taxon>
        <taxon>Endopterygota</taxon>
        <taxon>Diptera</taxon>
        <taxon>Brachycera</taxon>
        <taxon>Muscomorpha</taxon>
        <taxon>Tephritoidea</taxon>
        <taxon>Tephritidae</taxon>
        <taxon>Ceratitis</taxon>
        <taxon>Ceratitis</taxon>
    </lineage>
</organism>
<reference evidence="1" key="1">
    <citation type="submission" date="2020-11" db="EMBL/GenBank/DDBJ databases">
        <authorList>
            <person name="Whitehead M."/>
        </authorList>
    </citation>
    <scope>NUCLEOTIDE SEQUENCE</scope>
    <source>
        <strain evidence="1">EGII</strain>
    </source>
</reference>
<dbReference type="Proteomes" id="UP000606786">
    <property type="component" value="Unassembled WGS sequence"/>
</dbReference>
<accession>A0A811UXS7</accession>
<sequence length="141" mass="16217">MSNKFLAAATIKRCHALYVEAFKDFRQFEIRIDMYMFVLYSCFQLLLLNYICIKLPHAELSKHQRHPTTTLQQFSLRPSHSSAHSFSLTLTRCVTHFSIFPFPIHLFTPLPVRIVLVDASSITQQTGCRLSTAPDELKLDG</sequence>
<dbReference type="AlphaFoldDB" id="A0A811UXS7"/>
<gene>
    <name evidence="1" type="ORF">CCAP1982_LOCUS12487</name>
</gene>
<evidence type="ECO:0000313" key="1">
    <source>
        <dbReference type="EMBL" id="CAD7004062.1"/>
    </source>
</evidence>
<comment type="caution">
    <text evidence="1">The sequence shown here is derived from an EMBL/GenBank/DDBJ whole genome shotgun (WGS) entry which is preliminary data.</text>
</comment>
<protein>
    <submittedName>
        <fullName evidence="1">(Mediterranean fruit fly) hypothetical protein</fullName>
    </submittedName>
</protein>
<proteinExistence type="predicted"/>
<dbReference type="EMBL" id="CAJHJT010000034">
    <property type="protein sequence ID" value="CAD7004062.1"/>
    <property type="molecule type" value="Genomic_DNA"/>
</dbReference>
<evidence type="ECO:0000313" key="2">
    <source>
        <dbReference type="Proteomes" id="UP000606786"/>
    </source>
</evidence>